<evidence type="ECO:0000256" key="2">
    <source>
        <dbReference type="SAM" id="Phobius"/>
    </source>
</evidence>
<sequence length="706" mass="74334">MLRPVSLLPALVVVLATLLGVPAGTAQAAPGARAADADPLDVTIETLSSSEIPHRGPIRVTGSVTNRDEGPWQTINVYAFLGSTPITTSADLAEAAATPATTEVGQRIIDLGDPDTEYTIDELAPGETAQFSLTVPHRFLRMTDGGVYWFGVHALGEGPEGRLDGADGRARTFLPYVPKTSKTVDTSLVIPIRRLVAHAPDGSIGGLGRWTEGLSPGGALRSLVDLGAAAGSRPVSWLVDPAVVDAARRLAAGNPGRYLGPTVDPADGDATESPSPSPTPDDGTDGTDGPELTPRQQAAADAATTWLERLHAGLEGSEILALPYGDVDVAASAAHDRRTYRQARRRSAGDLPPWGLPTTPAVSSPSGYLDAPGLRLAGRDATVLLTDRMFGARAPAVAHVAGRTVGVTSSGAVDGGPGPDERQASLAMRQRIVSEAAIRLLTPGRKPLIAVFPPAWAPESASGFWQGLDLDWLNLTTVASAMQRQGTDVPVRRLKYPDRQAELQLDLPSFAATDALVRAGDTLQNLLTENDQVAAEVRDEAWTDLSYSSRLRPERTRDSADRSRTWIETRLRGVTVDAPRAVILSSGSGRFAATVTNTLDEPVSVKVEAVAEPPLRVGVPTQTIDLGADERTTVLLNASSSGVGIQNVTLRLTDVDGVPLGSSDDVPVRSNRVSNVIWLIVGTGIALLLGAIVVRLFRRVRAARNT</sequence>
<protein>
    <submittedName>
        <fullName evidence="4">DUF6049 family protein</fullName>
    </submittedName>
</protein>
<keyword evidence="2" id="KW-0472">Membrane</keyword>
<dbReference type="EMBL" id="BAAAJE010000001">
    <property type="protein sequence ID" value="GAA1125124.1"/>
    <property type="molecule type" value="Genomic_DNA"/>
</dbReference>
<reference evidence="4 5" key="1">
    <citation type="journal article" date="2019" name="Int. J. Syst. Evol. Microbiol.">
        <title>The Global Catalogue of Microorganisms (GCM) 10K type strain sequencing project: providing services to taxonomists for standard genome sequencing and annotation.</title>
        <authorList>
            <consortium name="The Broad Institute Genomics Platform"/>
            <consortium name="The Broad Institute Genome Sequencing Center for Infectious Disease"/>
            <person name="Wu L."/>
            <person name="Ma J."/>
        </authorList>
    </citation>
    <scope>NUCLEOTIDE SEQUENCE [LARGE SCALE GENOMIC DNA]</scope>
    <source>
        <strain evidence="4 5">JCM 11813</strain>
    </source>
</reference>
<gene>
    <name evidence="4" type="ORF">GCM10009606_00960</name>
</gene>
<evidence type="ECO:0000256" key="3">
    <source>
        <dbReference type="SAM" id="SignalP"/>
    </source>
</evidence>
<feature type="region of interest" description="Disordered" evidence="1">
    <location>
        <begin position="335"/>
        <end position="356"/>
    </location>
</feature>
<proteinExistence type="predicted"/>
<feature type="signal peptide" evidence="3">
    <location>
        <begin position="1"/>
        <end position="28"/>
    </location>
</feature>
<name>A0ABN1U819_9ACTN</name>
<keyword evidence="2" id="KW-0812">Transmembrane</keyword>
<keyword evidence="2" id="KW-1133">Transmembrane helix</keyword>
<evidence type="ECO:0000313" key="5">
    <source>
        <dbReference type="Proteomes" id="UP001499979"/>
    </source>
</evidence>
<accession>A0ABN1U819</accession>
<keyword evidence="3" id="KW-0732">Signal</keyword>
<feature type="chain" id="PRO_5046294298" evidence="3">
    <location>
        <begin position="29"/>
        <end position="706"/>
    </location>
</feature>
<evidence type="ECO:0000256" key="1">
    <source>
        <dbReference type="SAM" id="MobiDB-lite"/>
    </source>
</evidence>
<dbReference type="RefSeq" id="WP_343904670.1">
    <property type="nucleotide sequence ID" value="NZ_BAAAJE010000001.1"/>
</dbReference>
<feature type="region of interest" description="Disordered" evidence="1">
    <location>
        <begin position="254"/>
        <end position="301"/>
    </location>
</feature>
<evidence type="ECO:0000313" key="4">
    <source>
        <dbReference type="EMBL" id="GAA1125124.1"/>
    </source>
</evidence>
<feature type="transmembrane region" description="Helical" evidence="2">
    <location>
        <begin position="676"/>
        <end position="697"/>
    </location>
</feature>
<keyword evidence="5" id="KW-1185">Reference proteome</keyword>
<dbReference type="Proteomes" id="UP001499979">
    <property type="component" value="Unassembled WGS sequence"/>
</dbReference>
<dbReference type="Pfam" id="PF19516">
    <property type="entry name" value="DUF6049"/>
    <property type="match status" value="2"/>
</dbReference>
<dbReference type="InterPro" id="IPR046112">
    <property type="entry name" value="DUF6049"/>
</dbReference>
<comment type="caution">
    <text evidence="4">The sequence shown here is derived from an EMBL/GenBank/DDBJ whole genome shotgun (WGS) entry which is preliminary data.</text>
</comment>
<organism evidence="4 5">
    <name type="scientific">Nocardioides aquiterrae</name>
    <dbReference type="NCBI Taxonomy" id="203799"/>
    <lineage>
        <taxon>Bacteria</taxon>
        <taxon>Bacillati</taxon>
        <taxon>Actinomycetota</taxon>
        <taxon>Actinomycetes</taxon>
        <taxon>Propionibacteriales</taxon>
        <taxon>Nocardioidaceae</taxon>
        <taxon>Nocardioides</taxon>
    </lineage>
</organism>